<proteinExistence type="predicted"/>
<name>A0AAV0CVQ9_9ASTE</name>
<comment type="caution">
    <text evidence="2">The sequence shown here is derived from an EMBL/GenBank/DDBJ whole genome shotgun (WGS) entry which is preliminary data.</text>
</comment>
<dbReference type="EMBL" id="CAMAPF010000053">
    <property type="protein sequence ID" value="CAH9085687.1"/>
    <property type="molecule type" value="Genomic_DNA"/>
</dbReference>
<sequence length="228" mass="26343">MMMTRHLEFCSRSPGTMAPTEKYLKDVVLTLPKSTAFVVMVIRKWNEKFGSKNPTTKSIEMIFMDEKSTTIQATIPIELIRKFEYVQEGLIYAIAHPDVKNNEGRYRVTGHPYRFEFTPFTKFLHREQTTGLSFPPSRFRISSFTDIQNPESSQDPYLIDIIGAYDLDQTFIPQKSKKGDWYADFRLKHLEGESVLCTVYGDYVLQVKNFLSPTSKDAALKDPVIFLL</sequence>
<dbReference type="InterPro" id="IPR012340">
    <property type="entry name" value="NA-bd_OB-fold"/>
</dbReference>
<keyword evidence="3" id="KW-1185">Reference proteome</keyword>
<dbReference type="Proteomes" id="UP001152523">
    <property type="component" value="Unassembled WGS sequence"/>
</dbReference>
<reference evidence="2" key="1">
    <citation type="submission" date="2022-07" db="EMBL/GenBank/DDBJ databases">
        <authorList>
            <person name="Macas J."/>
            <person name="Novak P."/>
            <person name="Neumann P."/>
        </authorList>
    </citation>
    <scope>NUCLEOTIDE SEQUENCE</scope>
</reference>
<dbReference type="InterPro" id="IPR003871">
    <property type="entry name" value="RFA1B/D_OB_1st"/>
</dbReference>
<protein>
    <recommendedName>
        <fullName evidence="1">Replication protein A 70 kDa DNA-binding subunit B/D first OB fold domain-containing protein</fullName>
    </recommendedName>
</protein>
<evidence type="ECO:0000259" key="1">
    <source>
        <dbReference type="Pfam" id="PF02721"/>
    </source>
</evidence>
<dbReference type="SUPFAM" id="SSF50249">
    <property type="entry name" value="Nucleic acid-binding proteins"/>
    <property type="match status" value="1"/>
</dbReference>
<dbReference type="Gene3D" id="2.40.50.140">
    <property type="entry name" value="Nucleic acid-binding proteins"/>
    <property type="match status" value="1"/>
</dbReference>
<accession>A0AAV0CVQ9</accession>
<dbReference type="PANTHER" id="PTHR47165:SF4">
    <property type="entry name" value="OS03G0429900 PROTEIN"/>
    <property type="match status" value="1"/>
</dbReference>
<dbReference type="Pfam" id="PF02721">
    <property type="entry name" value="DUF223"/>
    <property type="match status" value="1"/>
</dbReference>
<evidence type="ECO:0000313" key="2">
    <source>
        <dbReference type="EMBL" id="CAH9085687.1"/>
    </source>
</evidence>
<dbReference type="AlphaFoldDB" id="A0AAV0CVQ9"/>
<dbReference type="PANTHER" id="PTHR47165">
    <property type="entry name" value="OS03G0429900 PROTEIN"/>
    <property type="match status" value="1"/>
</dbReference>
<organism evidence="2 3">
    <name type="scientific">Cuscuta epithymum</name>
    <dbReference type="NCBI Taxonomy" id="186058"/>
    <lineage>
        <taxon>Eukaryota</taxon>
        <taxon>Viridiplantae</taxon>
        <taxon>Streptophyta</taxon>
        <taxon>Embryophyta</taxon>
        <taxon>Tracheophyta</taxon>
        <taxon>Spermatophyta</taxon>
        <taxon>Magnoliopsida</taxon>
        <taxon>eudicotyledons</taxon>
        <taxon>Gunneridae</taxon>
        <taxon>Pentapetalae</taxon>
        <taxon>asterids</taxon>
        <taxon>lamiids</taxon>
        <taxon>Solanales</taxon>
        <taxon>Convolvulaceae</taxon>
        <taxon>Cuscuteae</taxon>
        <taxon>Cuscuta</taxon>
        <taxon>Cuscuta subgen. Cuscuta</taxon>
    </lineage>
</organism>
<dbReference type="CDD" id="cd04480">
    <property type="entry name" value="RPA1_DBD_A_like"/>
    <property type="match status" value="1"/>
</dbReference>
<feature type="domain" description="Replication protein A 70 kDa DNA-binding subunit B/D first OB fold" evidence="1">
    <location>
        <begin position="37"/>
        <end position="122"/>
    </location>
</feature>
<gene>
    <name evidence="2" type="ORF">CEPIT_LOCUS9476</name>
</gene>
<evidence type="ECO:0000313" key="3">
    <source>
        <dbReference type="Proteomes" id="UP001152523"/>
    </source>
</evidence>